<dbReference type="PROSITE" id="PS00022">
    <property type="entry name" value="EGF_1"/>
    <property type="match status" value="1"/>
</dbReference>
<dbReference type="GO" id="GO:0006508">
    <property type="term" value="P:proteolysis"/>
    <property type="evidence" value="ECO:0007669"/>
    <property type="project" value="UniProtKB-KW"/>
</dbReference>
<keyword evidence="1 5" id="KW-0479">Metal-binding</keyword>
<comment type="caution">
    <text evidence="4">Lacks conserved residue(s) required for the propagation of feature annotation.</text>
</comment>
<feature type="domain" description="Peptidase M12A" evidence="6">
    <location>
        <begin position="1"/>
        <end position="164"/>
    </location>
</feature>
<dbReference type="WBParaSite" id="SSTP_0000955610.1">
    <property type="protein sequence ID" value="SSTP_0000955610.1"/>
    <property type="gene ID" value="SSTP_0000955610"/>
</dbReference>
<keyword evidence="5" id="KW-0645">Protease</keyword>
<dbReference type="GO" id="GO:0004222">
    <property type="term" value="F:metalloendopeptidase activity"/>
    <property type="evidence" value="ECO:0007669"/>
    <property type="project" value="UniProtKB-UniRule"/>
</dbReference>
<protein>
    <recommendedName>
        <fullName evidence="5">Metalloendopeptidase</fullName>
        <ecNumber evidence="5">3.4.24.-</ecNumber>
    </recommendedName>
</protein>
<dbReference type="PRINTS" id="PR00480">
    <property type="entry name" value="ASTACIN"/>
</dbReference>
<name>A0A0K0EJA8_STRER</name>
<evidence type="ECO:0000313" key="7">
    <source>
        <dbReference type="WBParaSite" id="SSTP_0000955610.1"/>
    </source>
</evidence>
<dbReference type="InterPro" id="IPR000742">
    <property type="entry name" value="EGF"/>
</dbReference>
<keyword evidence="3 5" id="KW-0482">Metalloprotease</keyword>
<dbReference type="InterPro" id="IPR024079">
    <property type="entry name" value="MetalloPept_cat_dom_sf"/>
</dbReference>
<keyword evidence="2 5" id="KW-0862">Zinc</keyword>
<sequence length="254" mass="30487">MAFERISAETCLIFRRQLHYNESLFVFLPGRYYETNLGKRREIPHKIFMPISRIEIGKIMREVLRALGLDYEHNRLDRSFYIRINFRNIKARFVKYFTRENACFTKTYGSSYDYRSIMHFSNNEYAKRFRKTIRPRDPSIESLMGKSQYPTFYDMKLINKKYCSFPMIQHPHCLFNGYQHPRMPHTCKCLPFLSGNQCETLIHNPQHCNPGNFYFAGRMERQSILRVGGKCVYFLRTSEGRRIILKLKFHVPIN</sequence>
<comment type="cofactor">
    <cofactor evidence="5">
        <name>Zn(2+)</name>
        <dbReference type="ChEBI" id="CHEBI:29105"/>
    </cofactor>
    <text evidence="5">Binds 1 zinc ion per subunit.</text>
</comment>
<evidence type="ECO:0000256" key="1">
    <source>
        <dbReference type="ARBA" id="ARBA00022723"/>
    </source>
</evidence>
<accession>A0A0K0EJA8</accession>
<proteinExistence type="predicted"/>
<dbReference type="GO" id="GO:0046872">
    <property type="term" value="F:metal ion binding"/>
    <property type="evidence" value="ECO:0007669"/>
    <property type="project" value="UniProtKB-KW"/>
</dbReference>
<dbReference type="EC" id="3.4.24.-" evidence="5"/>
<dbReference type="PROSITE" id="PS51864">
    <property type="entry name" value="ASTACIN"/>
    <property type="match status" value="1"/>
</dbReference>
<evidence type="ECO:0000259" key="6">
    <source>
        <dbReference type="PROSITE" id="PS51864"/>
    </source>
</evidence>
<reference evidence="7" key="1">
    <citation type="submission" date="2015-08" db="UniProtKB">
        <authorList>
            <consortium name="WormBaseParasite"/>
        </authorList>
    </citation>
    <scope>IDENTIFICATION</scope>
</reference>
<dbReference type="PANTHER" id="PTHR10127:SF877">
    <property type="entry name" value="ZINC METALLOPROTEINASE NAS-34"/>
    <property type="match status" value="1"/>
</dbReference>
<dbReference type="AlphaFoldDB" id="A0A0K0EJA8"/>
<keyword evidence="5" id="KW-0378">Hydrolase</keyword>
<feature type="active site" evidence="4">
    <location>
        <position position="62"/>
    </location>
</feature>
<evidence type="ECO:0000256" key="3">
    <source>
        <dbReference type="ARBA" id="ARBA00023049"/>
    </source>
</evidence>
<organism evidence="7">
    <name type="scientific">Strongyloides stercoralis</name>
    <name type="common">Threadworm</name>
    <dbReference type="NCBI Taxonomy" id="6248"/>
    <lineage>
        <taxon>Eukaryota</taxon>
        <taxon>Metazoa</taxon>
        <taxon>Ecdysozoa</taxon>
        <taxon>Nematoda</taxon>
        <taxon>Chromadorea</taxon>
        <taxon>Rhabditida</taxon>
        <taxon>Tylenchina</taxon>
        <taxon>Panagrolaimomorpha</taxon>
        <taxon>Strongyloidoidea</taxon>
        <taxon>Strongyloididae</taxon>
        <taxon>Strongyloides</taxon>
    </lineage>
</organism>
<dbReference type="PANTHER" id="PTHR10127">
    <property type="entry name" value="DISCOIDIN, CUB, EGF, LAMININ , AND ZINC METALLOPROTEASE DOMAIN CONTAINING"/>
    <property type="match status" value="1"/>
</dbReference>
<dbReference type="InterPro" id="IPR001506">
    <property type="entry name" value="Peptidase_M12A"/>
</dbReference>
<evidence type="ECO:0000256" key="4">
    <source>
        <dbReference type="PROSITE-ProRule" id="PRU01211"/>
    </source>
</evidence>
<evidence type="ECO:0000256" key="5">
    <source>
        <dbReference type="RuleBase" id="RU361183"/>
    </source>
</evidence>
<dbReference type="Gene3D" id="3.40.390.10">
    <property type="entry name" value="Collagenase (Catalytic Domain)"/>
    <property type="match status" value="1"/>
</dbReference>
<dbReference type="SUPFAM" id="SSF55486">
    <property type="entry name" value="Metalloproteases ('zincins'), catalytic domain"/>
    <property type="match status" value="1"/>
</dbReference>
<evidence type="ECO:0000256" key="2">
    <source>
        <dbReference type="ARBA" id="ARBA00022833"/>
    </source>
</evidence>
<dbReference type="Pfam" id="PF01400">
    <property type="entry name" value="Astacin"/>
    <property type="match status" value="1"/>
</dbReference>